<dbReference type="PANTHER" id="PTHR47691:SF3">
    <property type="entry name" value="HTH-TYPE TRANSCRIPTIONAL REGULATOR RV0890C-RELATED"/>
    <property type="match status" value="1"/>
</dbReference>
<dbReference type="SMART" id="SM00862">
    <property type="entry name" value="Trans_reg_C"/>
    <property type="match status" value="1"/>
</dbReference>
<evidence type="ECO:0000313" key="5">
    <source>
        <dbReference type="EMBL" id="GAA0237415.1"/>
    </source>
</evidence>
<evidence type="ECO:0000313" key="6">
    <source>
        <dbReference type="Proteomes" id="UP001500416"/>
    </source>
</evidence>
<dbReference type="InterPro" id="IPR005158">
    <property type="entry name" value="BTAD"/>
</dbReference>
<dbReference type="Proteomes" id="UP001500416">
    <property type="component" value="Unassembled WGS sequence"/>
</dbReference>
<dbReference type="Gene3D" id="1.10.10.10">
    <property type="entry name" value="Winged helix-like DNA-binding domain superfamily/Winged helix DNA-binding domain"/>
    <property type="match status" value="1"/>
</dbReference>
<dbReference type="Gene3D" id="3.40.50.300">
    <property type="entry name" value="P-loop containing nucleotide triphosphate hydrolases"/>
    <property type="match status" value="1"/>
</dbReference>
<dbReference type="PANTHER" id="PTHR47691">
    <property type="entry name" value="REGULATOR-RELATED"/>
    <property type="match status" value="1"/>
</dbReference>
<dbReference type="InterPro" id="IPR011990">
    <property type="entry name" value="TPR-like_helical_dom_sf"/>
</dbReference>
<dbReference type="CDD" id="cd15831">
    <property type="entry name" value="BTAD"/>
    <property type="match status" value="1"/>
</dbReference>
<dbReference type="RefSeq" id="WP_343935401.1">
    <property type="nucleotide sequence ID" value="NZ_BAAABU010000008.1"/>
</dbReference>
<dbReference type="SUPFAM" id="SSF46894">
    <property type="entry name" value="C-terminal effector domain of the bipartite response regulators"/>
    <property type="match status" value="1"/>
</dbReference>
<gene>
    <name evidence="5" type="ORF">GCM10010492_40600</name>
</gene>
<dbReference type="InterPro" id="IPR016032">
    <property type="entry name" value="Sig_transdc_resp-reg_C-effctor"/>
</dbReference>
<proteinExistence type="inferred from homology"/>
<dbReference type="PRINTS" id="PR00364">
    <property type="entry name" value="DISEASERSIST"/>
</dbReference>
<dbReference type="Pfam" id="PF03704">
    <property type="entry name" value="BTAD"/>
    <property type="match status" value="1"/>
</dbReference>
<organism evidence="5 6">
    <name type="scientific">Saccharothrix mutabilis subsp. mutabilis</name>
    <dbReference type="NCBI Taxonomy" id="66855"/>
    <lineage>
        <taxon>Bacteria</taxon>
        <taxon>Bacillati</taxon>
        <taxon>Actinomycetota</taxon>
        <taxon>Actinomycetes</taxon>
        <taxon>Pseudonocardiales</taxon>
        <taxon>Pseudonocardiaceae</taxon>
        <taxon>Saccharothrix</taxon>
    </lineage>
</organism>
<dbReference type="InterPro" id="IPR027417">
    <property type="entry name" value="P-loop_NTPase"/>
</dbReference>
<dbReference type="InterPro" id="IPR058852">
    <property type="entry name" value="HTH_77"/>
</dbReference>
<evidence type="ECO:0000259" key="4">
    <source>
        <dbReference type="SMART" id="SM01043"/>
    </source>
</evidence>
<dbReference type="SMART" id="SM01043">
    <property type="entry name" value="BTAD"/>
    <property type="match status" value="1"/>
</dbReference>
<dbReference type="SUPFAM" id="SSF52540">
    <property type="entry name" value="P-loop containing nucleoside triphosphate hydrolases"/>
    <property type="match status" value="1"/>
</dbReference>
<keyword evidence="6" id="KW-1185">Reference proteome</keyword>
<dbReference type="Pfam" id="PF25872">
    <property type="entry name" value="HTH_77"/>
    <property type="match status" value="1"/>
</dbReference>
<comment type="similarity">
    <text evidence="1">Belongs to the AfsR/DnrI/RedD regulatory family.</text>
</comment>
<evidence type="ECO:0000256" key="2">
    <source>
        <dbReference type="ARBA" id="ARBA00023125"/>
    </source>
</evidence>
<comment type="caution">
    <text evidence="5">The sequence shown here is derived from an EMBL/GenBank/DDBJ whole genome shotgun (WGS) entry which is preliminary data.</text>
</comment>
<feature type="domain" description="OmpR/PhoB-type" evidence="3">
    <location>
        <begin position="16"/>
        <end position="88"/>
    </location>
</feature>
<feature type="domain" description="Bacterial transcriptional activator" evidence="4">
    <location>
        <begin position="93"/>
        <end position="220"/>
    </location>
</feature>
<sequence length="971" mass="104206">MRFGVLGPLAVWTADGTPVRVPEAKVRALLARLLVAEGRPVPVDALGAALWGAHPPGNPGNTLQTKVSALRKALGRDVVVWQPPGYAVRYSWLDVVEFRELVAAGAHDDALALWRGEPLAEFASEPFAVGFAARVAEERLTVVEDRAQALLGAGRPVSLEEEVARHPLRERLRGLHMRSLYLGGHQVRALESFAAYRRLLAEEQGLAPGPELVELHQALLRHEVTRPRTNLPAPVTSLVGRSGAVAAVAGLLGSARLVTLTGPGGVGKTSLAVEVARSLEGAVADGVWLVELAGLDRVAGERVAGAVAAVVGVREEVSPGMSGPLVDRIAEAFRGREALLVLDNCERLVGAVAGLVSRLLRAAPGLRVLATSQEPLGIAGETVWVVPPLEPPDAVRLFGERVSAAVPGFAVTADNRAVVERICARLDGLPLALELAATRVRALGVDGLLERLDDRFRVLSGGPRDAPERQRTLRAMIDWSWDLLEPAERAVLRRLAVVVEGCDLEAAEAICAGDGVDDVLESLSRLVDRSLVVVVPGDRVRYRLLESVADYGRERLVEAGEPAAVRARHAAHYRALAERADPELRGPDQLRWLARLDADAANLRAAVEGDAGAARALAWYWFLRGRVREARDALDGPWRLGFSVLAGGPVRDPGHVADPRARWFLGYVFSTVGDMVAGERLTDSALAEFVARGDEWGVAAALSDRFSQAMGRGDFDTARDAAERADRAFTALGDRWGRLQASFALGTLAQLRGDYDTAARVHRQGLELARELRSWPEVSYTLSWLGRVALLTGDFAESRALHEQARRIAADQGFSPGEMYAETGLALVARRSGDLAEADRLLARLHDWHRRAGFEAGATLVLAEQGFVAEQRGDVEGALRLQRAGLDLARRVGDPRAVALACEGLAGAEALAGRHEEAARLLGVAAAHRQSVGLPLPDGERHDVDRITAAARAALGDERFRLAFKEGLVEG</sequence>
<accession>A0ABN0U3F6</accession>
<name>A0ABN0U3F6_9PSEU</name>
<protein>
    <submittedName>
        <fullName evidence="5">BTAD domain-containing putative transcriptional regulator</fullName>
    </submittedName>
</protein>
<reference evidence="5 6" key="1">
    <citation type="journal article" date="2019" name="Int. J. Syst. Evol. Microbiol.">
        <title>The Global Catalogue of Microorganisms (GCM) 10K type strain sequencing project: providing services to taxonomists for standard genome sequencing and annotation.</title>
        <authorList>
            <consortium name="The Broad Institute Genomics Platform"/>
            <consortium name="The Broad Institute Genome Sequencing Center for Infectious Disease"/>
            <person name="Wu L."/>
            <person name="Ma J."/>
        </authorList>
    </citation>
    <scope>NUCLEOTIDE SEQUENCE [LARGE SCALE GENOMIC DNA]</scope>
    <source>
        <strain evidence="5 6">JCM 3380</strain>
    </source>
</reference>
<dbReference type="EMBL" id="BAAABU010000008">
    <property type="protein sequence ID" value="GAA0237415.1"/>
    <property type="molecule type" value="Genomic_DNA"/>
</dbReference>
<dbReference type="Pfam" id="PF13424">
    <property type="entry name" value="TPR_12"/>
    <property type="match status" value="1"/>
</dbReference>
<dbReference type="InterPro" id="IPR001867">
    <property type="entry name" value="OmpR/PhoB-type_DNA-bd"/>
</dbReference>
<evidence type="ECO:0000259" key="3">
    <source>
        <dbReference type="SMART" id="SM00862"/>
    </source>
</evidence>
<dbReference type="Gene3D" id="1.25.40.10">
    <property type="entry name" value="Tetratricopeptide repeat domain"/>
    <property type="match status" value="2"/>
</dbReference>
<evidence type="ECO:0000256" key="1">
    <source>
        <dbReference type="ARBA" id="ARBA00005820"/>
    </source>
</evidence>
<dbReference type="InterPro" id="IPR036388">
    <property type="entry name" value="WH-like_DNA-bd_sf"/>
</dbReference>
<keyword evidence="2" id="KW-0238">DNA-binding</keyword>
<dbReference type="SUPFAM" id="SSF48452">
    <property type="entry name" value="TPR-like"/>
    <property type="match status" value="3"/>
</dbReference>